<evidence type="ECO:0000259" key="4">
    <source>
        <dbReference type="PROSITE" id="PS51832"/>
    </source>
</evidence>
<feature type="domain" description="HD-GYP" evidence="4">
    <location>
        <begin position="159"/>
        <end position="360"/>
    </location>
</feature>
<evidence type="ECO:0000256" key="1">
    <source>
        <dbReference type="PROSITE-ProRule" id="PRU00169"/>
    </source>
</evidence>
<dbReference type="Gene3D" id="1.10.3210.10">
    <property type="entry name" value="Hypothetical protein af1432"/>
    <property type="match status" value="1"/>
</dbReference>
<dbReference type="SUPFAM" id="SSF52172">
    <property type="entry name" value="CheY-like"/>
    <property type="match status" value="1"/>
</dbReference>
<dbReference type="CDD" id="cd00077">
    <property type="entry name" value="HDc"/>
    <property type="match status" value="1"/>
</dbReference>
<sequence>MSLAEFEHRILVVDDEPVIRKLLTRVLERANFEVVQAVDGLDGIEHLQKDAGLRLVISDLRMPNCGGLDFVRRAIGEFRRDFEFILLTGDGDKSDAIDALRLGVREFLDKPVDRADLEAAVQKAQERLLERDREHERVRKLELENVSKAKTLDDITRKLGGAEQEMIDRLSLISQYRDIETAEHCVRVGLYSQLLADMAGLDTQTQRSIRLAGILHDIGKVGVPDSVLLKEGPLTDAEFEVMQRHTEIGFSMLNASDNPVLDQAAQIARYHHEKWEGTGYCNGLSGADIPMVARIVSIADVYDALRSSRRYKPPFSHREAVDIITKGDGRTTPDMFDPKLMSLFLEHNQRFESIFDSMPDQMV</sequence>
<dbReference type="SMART" id="SM00448">
    <property type="entry name" value="REC"/>
    <property type="match status" value="1"/>
</dbReference>
<dbReference type="InterPro" id="IPR052020">
    <property type="entry name" value="Cyclic_di-GMP/3'3'-cGAMP_PDE"/>
</dbReference>
<dbReference type="PROSITE" id="PS51832">
    <property type="entry name" value="HD_GYP"/>
    <property type="match status" value="1"/>
</dbReference>
<dbReference type="Proteomes" id="UP000233365">
    <property type="component" value="Unassembled WGS sequence"/>
</dbReference>
<dbReference type="PROSITE" id="PS51831">
    <property type="entry name" value="HD"/>
    <property type="match status" value="1"/>
</dbReference>
<feature type="domain" description="Response regulatory" evidence="2">
    <location>
        <begin position="9"/>
        <end position="125"/>
    </location>
</feature>
<organism evidence="5 6">
    <name type="scientific">Thalassospira povalilytica</name>
    <dbReference type="NCBI Taxonomy" id="732237"/>
    <lineage>
        <taxon>Bacteria</taxon>
        <taxon>Pseudomonadati</taxon>
        <taxon>Pseudomonadota</taxon>
        <taxon>Alphaproteobacteria</taxon>
        <taxon>Rhodospirillales</taxon>
        <taxon>Thalassospiraceae</taxon>
        <taxon>Thalassospira</taxon>
    </lineage>
</organism>
<evidence type="ECO:0008006" key="7">
    <source>
        <dbReference type="Google" id="ProtNLM"/>
    </source>
</evidence>
<gene>
    <name evidence="5" type="ORF">CU041_03020</name>
</gene>
<evidence type="ECO:0000259" key="2">
    <source>
        <dbReference type="PROSITE" id="PS50110"/>
    </source>
</evidence>
<dbReference type="InterPro" id="IPR037522">
    <property type="entry name" value="HD_GYP_dom"/>
</dbReference>
<dbReference type="EMBL" id="PGTS01000001">
    <property type="protein sequence ID" value="PKR52576.1"/>
    <property type="molecule type" value="Genomic_DNA"/>
</dbReference>
<dbReference type="PANTHER" id="PTHR45228">
    <property type="entry name" value="CYCLIC DI-GMP PHOSPHODIESTERASE TM_0186-RELATED"/>
    <property type="match status" value="1"/>
</dbReference>
<accession>A0ABX4RF21</accession>
<dbReference type="Gene3D" id="3.40.50.2300">
    <property type="match status" value="1"/>
</dbReference>
<dbReference type="InterPro" id="IPR011006">
    <property type="entry name" value="CheY-like_superfamily"/>
</dbReference>
<dbReference type="Pfam" id="PF13487">
    <property type="entry name" value="HD_5"/>
    <property type="match status" value="1"/>
</dbReference>
<protein>
    <recommendedName>
        <fullName evidence="7">Two-component system response regulator</fullName>
    </recommendedName>
</protein>
<reference evidence="5 6" key="1">
    <citation type="submission" date="2017-11" db="EMBL/GenBank/DDBJ databases">
        <title>Biodiversity and function of Thalassospira species in the particle-attached aromatic-hydrocarbon-degrading consortia from the surface seawater of the China South Sea.</title>
        <authorList>
            <person name="Dong C."/>
            <person name="Liu R."/>
            <person name="Shao Z."/>
        </authorList>
    </citation>
    <scope>NUCLEOTIDE SEQUENCE [LARGE SCALE GENOMIC DNA]</scope>
    <source>
        <strain evidence="5 6">139Z-12</strain>
    </source>
</reference>
<keyword evidence="1" id="KW-0597">Phosphoprotein</keyword>
<evidence type="ECO:0000313" key="5">
    <source>
        <dbReference type="EMBL" id="PKR52576.1"/>
    </source>
</evidence>
<evidence type="ECO:0000259" key="3">
    <source>
        <dbReference type="PROSITE" id="PS51831"/>
    </source>
</evidence>
<dbReference type="SUPFAM" id="SSF109604">
    <property type="entry name" value="HD-domain/PDEase-like"/>
    <property type="match status" value="1"/>
</dbReference>
<feature type="domain" description="HD" evidence="3">
    <location>
        <begin position="181"/>
        <end position="305"/>
    </location>
</feature>
<name>A0ABX4RF21_9PROT</name>
<feature type="modified residue" description="4-aspartylphosphate" evidence="1">
    <location>
        <position position="59"/>
    </location>
</feature>
<dbReference type="InterPro" id="IPR003607">
    <property type="entry name" value="HD/PDEase_dom"/>
</dbReference>
<proteinExistence type="predicted"/>
<dbReference type="PANTHER" id="PTHR45228:SF4">
    <property type="entry name" value="LIPOPROTEIN"/>
    <property type="match status" value="1"/>
</dbReference>
<dbReference type="InterPro" id="IPR006674">
    <property type="entry name" value="HD_domain"/>
</dbReference>
<dbReference type="InterPro" id="IPR001789">
    <property type="entry name" value="Sig_transdc_resp-reg_receiver"/>
</dbReference>
<keyword evidence="6" id="KW-1185">Reference proteome</keyword>
<comment type="caution">
    <text evidence="5">The sequence shown here is derived from an EMBL/GenBank/DDBJ whole genome shotgun (WGS) entry which is preliminary data.</text>
</comment>
<evidence type="ECO:0000313" key="6">
    <source>
        <dbReference type="Proteomes" id="UP000233365"/>
    </source>
</evidence>
<dbReference type="Pfam" id="PF00072">
    <property type="entry name" value="Response_reg"/>
    <property type="match status" value="1"/>
</dbReference>
<dbReference type="SMART" id="SM00471">
    <property type="entry name" value="HDc"/>
    <property type="match status" value="1"/>
</dbReference>
<dbReference type="PROSITE" id="PS50110">
    <property type="entry name" value="RESPONSE_REGULATORY"/>
    <property type="match status" value="1"/>
</dbReference>